<protein>
    <submittedName>
        <fullName evidence="1">Uncharacterized protein</fullName>
    </submittedName>
</protein>
<organism evidence="1">
    <name type="scientific">marine sediment metagenome</name>
    <dbReference type="NCBI Taxonomy" id="412755"/>
    <lineage>
        <taxon>unclassified sequences</taxon>
        <taxon>metagenomes</taxon>
        <taxon>ecological metagenomes</taxon>
    </lineage>
</organism>
<gene>
    <name evidence="1" type="ORF">LCGC14_2795300</name>
</gene>
<proteinExistence type="predicted"/>
<feature type="non-terminal residue" evidence="1">
    <location>
        <position position="84"/>
    </location>
</feature>
<reference evidence="1" key="1">
    <citation type="journal article" date="2015" name="Nature">
        <title>Complex archaea that bridge the gap between prokaryotes and eukaryotes.</title>
        <authorList>
            <person name="Spang A."/>
            <person name="Saw J.H."/>
            <person name="Jorgensen S.L."/>
            <person name="Zaremba-Niedzwiedzka K."/>
            <person name="Martijn J."/>
            <person name="Lind A.E."/>
            <person name="van Eijk R."/>
            <person name="Schleper C."/>
            <person name="Guy L."/>
            <person name="Ettema T.J."/>
        </authorList>
    </citation>
    <scope>NUCLEOTIDE SEQUENCE</scope>
</reference>
<name>A0A0F8YP86_9ZZZZ</name>
<evidence type="ECO:0000313" key="1">
    <source>
        <dbReference type="EMBL" id="KKK83248.1"/>
    </source>
</evidence>
<dbReference type="AlphaFoldDB" id="A0A0F8YP86"/>
<accession>A0A0F8YP86</accession>
<sequence>MRWSLKLLSPSVVADGPDGLVLGPDEAGREAQVAVSVVGGVLEIAADVRGAAGVSPGPGHPEWHWRAHLAALINPGHDHATRWL</sequence>
<comment type="caution">
    <text evidence="1">The sequence shown here is derived from an EMBL/GenBank/DDBJ whole genome shotgun (WGS) entry which is preliminary data.</text>
</comment>
<dbReference type="EMBL" id="LAZR01052312">
    <property type="protein sequence ID" value="KKK83248.1"/>
    <property type="molecule type" value="Genomic_DNA"/>
</dbReference>